<feature type="domain" description="RING-type" evidence="10">
    <location>
        <begin position="217"/>
        <end position="430"/>
    </location>
</feature>
<keyword evidence="12" id="KW-1185">Reference proteome</keyword>
<dbReference type="PROSITE" id="PS51873">
    <property type="entry name" value="TRIAD"/>
    <property type="match status" value="1"/>
</dbReference>
<feature type="compositionally biased region" description="Basic and acidic residues" evidence="9">
    <location>
        <begin position="78"/>
        <end position="87"/>
    </location>
</feature>
<evidence type="ECO:0000256" key="3">
    <source>
        <dbReference type="ARBA" id="ARBA00022679"/>
    </source>
</evidence>
<dbReference type="STRING" id="5762.D2VRE2"/>
<dbReference type="Gene3D" id="1.20.120.1750">
    <property type="match status" value="1"/>
</dbReference>
<sequence>MSQQQSEKDKRKEKIKAIVLSLNELFPSISLQTLHQVVLDCNLDEALAIETVIQMCEENGDLLEASIDDEEKEEEHETPECGCDHHDHEEENYEEEEEIEYNEDDIVGEEHYFDDDIGEQVDESAFVEVVKTREFKTKGELYKVLDTKELLQDQEAEVKTAAETLQLKSKVFVECMLKEYQWNTEKLIRDYGDLGLDALLTKCGLNPDFKKSCSSSTIGTCDACYSDDVPLYAYDMCGHVFCRTCWKEYIVNHVKTAMNDNTVKCMDYSCKTTLTETFMLSQLDPKEDKELFEKFFQRKIDSYVGSSYRLKWCPNPGCDGPYAIKKLCDESLYIAQCKCGEECCFQCDKDPHFPCSCDVYKRFLTIAQDDFASKEFIHRTSQQCNKCKRIIFKDVGCNHINCVCGHEFCYICGSEYTSYVHAETVCAPKTVKTSEDIKLFSAAEELYGRFVSLYRRHNQWLEEHKRTGHYRLEIANYKEKFFHIRPTKDLKFLLDSFRNIYRCRRLLRSCYAFAYIHFGFDTLKIKFNTTKKSEKEFLMLETYGYLFNDHLSRLEDYTSDLLLNLDAILNLSLDERDFRSRITTMQGKSHLITNTQKNIIDFINTSFDMKEISYK</sequence>
<organism evidence="12">
    <name type="scientific">Naegleria gruberi</name>
    <name type="common">Amoeba</name>
    <dbReference type="NCBI Taxonomy" id="5762"/>
    <lineage>
        <taxon>Eukaryota</taxon>
        <taxon>Discoba</taxon>
        <taxon>Heterolobosea</taxon>
        <taxon>Tetramitia</taxon>
        <taxon>Eutetramitia</taxon>
        <taxon>Vahlkampfiidae</taxon>
        <taxon>Naegleria</taxon>
    </lineage>
</organism>
<dbReference type="CDD" id="cd22584">
    <property type="entry name" value="Rcat_RBR_unk"/>
    <property type="match status" value="1"/>
</dbReference>
<dbReference type="PANTHER" id="PTHR11685">
    <property type="entry name" value="RBR FAMILY RING FINGER AND IBR DOMAIN-CONTAINING"/>
    <property type="match status" value="1"/>
</dbReference>
<dbReference type="SUPFAM" id="SSF57850">
    <property type="entry name" value="RING/U-box"/>
    <property type="match status" value="2"/>
</dbReference>
<dbReference type="Pfam" id="PF26200">
    <property type="entry name" value="Rcat_RNF216"/>
    <property type="match status" value="1"/>
</dbReference>
<evidence type="ECO:0000256" key="8">
    <source>
        <dbReference type="ARBA" id="ARBA00022833"/>
    </source>
</evidence>
<dbReference type="SMART" id="SM00647">
    <property type="entry name" value="IBR"/>
    <property type="match status" value="2"/>
</dbReference>
<dbReference type="CDD" id="cd20346">
    <property type="entry name" value="BRcat_RBR_ANKIB1"/>
    <property type="match status" value="1"/>
</dbReference>
<dbReference type="InterPro" id="IPR044066">
    <property type="entry name" value="TRIAD_supradom"/>
</dbReference>
<keyword evidence="6" id="KW-0863">Zinc-finger</keyword>
<evidence type="ECO:0000256" key="1">
    <source>
        <dbReference type="ARBA" id="ARBA00001798"/>
    </source>
</evidence>
<keyword evidence="5" id="KW-0677">Repeat</keyword>
<evidence type="ECO:0000313" key="12">
    <source>
        <dbReference type="Proteomes" id="UP000006671"/>
    </source>
</evidence>
<dbReference type="Gene3D" id="3.30.40.10">
    <property type="entry name" value="Zinc/RING finger domain, C3HC4 (zinc finger)"/>
    <property type="match status" value="1"/>
</dbReference>
<gene>
    <name evidence="11" type="ORF">NAEGRDRAFT_71554</name>
</gene>
<dbReference type="InterPro" id="IPR013083">
    <property type="entry name" value="Znf_RING/FYVE/PHD"/>
</dbReference>
<dbReference type="GO" id="GO:0016567">
    <property type="term" value="P:protein ubiquitination"/>
    <property type="evidence" value="ECO:0007669"/>
    <property type="project" value="InterPro"/>
</dbReference>
<dbReference type="InterPro" id="IPR031127">
    <property type="entry name" value="E3_UB_ligase_RBR"/>
</dbReference>
<dbReference type="OMA" id="HINCVCG"/>
<dbReference type="KEGG" id="ngr:NAEGRDRAFT_71554"/>
<dbReference type="OrthoDB" id="10009520at2759"/>
<dbReference type="EMBL" id="GG738891">
    <property type="protein sequence ID" value="EFC40654.1"/>
    <property type="molecule type" value="Genomic_DNA"/>
</dbReference>
<comment type="catalytic activity">
    <reaction evidence="1">
        <text>[E2 ubiquitin-conjugating enzyme]-S-ubiquitinyl-L-cysteine + [acceptor protein]-L-lysine = [E2 ubiquitin-conjugating enzyme]-L-cysteine + [acceptor protein]-N(6)-ubiquitinyl-L-lysine.</text>
        <dbReference type="EC" id="2.3.2.31"/>
    </reaction>
</comment>
<dbReference type="VEuPathDB" id="AmoebaDB:NAEGRDRAFT_71554"/>
<dbReference type="GeneID" id="8854641"/>
<dbReference type="Pfam" id="PF01485">
    <property type="entry name" value="IBR"/>
    <property type="match status" value="1"/>
</dbReference>
<evidence type="ECO:0000256" key="5">
    <source>
        <dbReference type="ARBA" id="ARBA00022737"/>
    </source>
</evidence>
<name>D2VRE2_NAEGR</name>
<evidence type="ECO:0000256" key="4">
    <source>
        <dbReference type="ARBA" id="ARBA00022723"/>
    </source>
</evidence>
<evidence type="ECO:0000256" key="2">
    <source>
        <dbReference type="ARBA" id="ARBA00012251"/>
    </source>
</evidence>
<dbReference type="eggNOG" id="KOG1815">
    <property type="taxonomic scope" value="Eukaryota"/>
</dbReference>
<evidence type="ECO:0000256" key="7">
    <source>
        <dbReference type="ARBA" id="ARBA00022786"/>
    </source>
</evidence>
<dbReference type="EC" id="2.3.2.31" evidence="2"/>
<feature type="compositionally biased region" description="Acidic residues" evidence="9">
    <location>
        <begin position="68"/>
        <end position="77"/>
    </location>
</feature>
<evidence type="ECO:0000259" key="10">
    <source>
        <dbReference type="PROSITE" id="PS51873"/>
    </source>
</evidence>
<evidence type="ECO:0000313" key="11">
    <source>
        <dbReference type="EMBL" id="EFC40654.1"/>
    </source>
</evidence>
<proteinExistence type="predicted"/>
<accession>D2VRE2</accession>
<dbReference type="InParanoid" id="D2VRE2"/>
<keyword evidence="3" id="KW-0808">Transferase</keyword>
<dbReference type="Proteomes" id="UP000006671">
    <property type="component" value="Unassembled WGS sequence"/>
</dbReference>
<dbReference type="GO" id="GO:0061630">
    <property type="term" value="F:ubiquitin protein ligase activity"/>
    <property type="evidence" value="ECO:0007669"/>
    <property type="project" value="UniProtKB-EC"/>
</dbReference>
<dbReference type="InterPro" id="IPR002867">
    <property type="entry name" value="IBR_dom"/>
</dbReference>
<evidence type="ECO:0000256" key="6">
    <source>
        <dbReference type="ARBA" id="ARBA00022771"/>
    </source>
</evidence>
<keyword evidence="4" id="KW-0479">Metal-binding</keyword>
<dbReference type="AlphaFoldDB" id="D2VRE2"/>
<dbReference type="RefSeq" id="XP_002673398.1">
    <property type="nucleotide sequence ID" value="XM_002673352.1"/>
</dbReference>
<keyword evidence="8" id="KW-0862">Zinc</keyword>
<evidence type="ECO:0000256" key="9">
    <source>
        <dbReference type="SAM" id="MobiDB-lite"/>
    </source>
</evidence>
<reference evidence="11 12" key="1">
    <citation type="journal article" date="2010" name="Cell">
        <title>The genome of Naegleria gruberi illuminates early eukaryotic versatility.</title>
        <authorList>
            <person name="Fritz-Laylin L.K."/>
            <person name="Prochnik S.E."/>
            <person name="Ginger M.L."/>
            <person name="Dacks J.B."/>
            <person name="Carpenter M.L."/>
            <person name="Field M.C."/>
            <person name="Kuo A."/>
            <person name="Paredez A."/>
            <person name="Chapman J."/>
            <person name="Pham J."/>
            <person name="Shu S."/>
            <person name="Neupane R."/>
            <person name="Cipriano M."/>
            <person name="Mancuso J."/>
            <person name="Tu H."/>
            <person name="Salamov A."/>
            <person name="Lindquist E."/>
            <person name="Shapiro H."/>
            <person name="Lucas S."/>
            <person name="Grigoriev I.V."/>
            <person name="Cande W.Z."/>
            <person name="Fulton C."/>
            <person name="Rokhsar D.S."/>
            <person name="Dawson S.C."/>
        </authorList>
    </citation>
    <scope>NUCLEOTIDE SEQUENCE [LARGE SCALE GENOMIC DNA]</scope>
    <source>
        <strain evidence="11 12">NEG-M</strain>
    </source>
</reference>
<keyword evidence="7" id="KW-0833">Ubl conjugation pathway</keyword>
<protein>
    <recommendedName>
        <fullName evidence="2">RBR-type E3 ubiquitin transferase</fullName>
        <ecNumber evidence="2">2.3.2.31</ecNumber>
    </recommendedName>
</protein>
<feature type="region of interest" description="Disordered" evidence="9">
    <location>
        <begin position="68"/>
        <end position="87"/>
    </location>
</feature>
<dbReference type="GO" id="GO:0008270">
    <property type="term" value="F:zinc ion binding"/>
    <property type="evidence" value="ECO:0007669"/>
    <property type="project" value="UniProtKB-KW"/>
</dbReference>